<protein>
    <recommendedName>
        <fullName evidence="1">DUF6455 domain-containing protein</fullName>
    </recommendedName>
</protein>
<accession>A0A1H2VKZ2</accession>
<dbReference type="Pfam" id="PF20056">
    <property type="entry name" value="DUF6455"/>
    <property type="match status" value="1"/>
</dbReference>
<dbReference type="InterPro" id="IPR045601">
    <property type="entry name" value="DUF6455"/>
</dbReference>
<sequence length="85" mass="9377">MLPGQLGEIEEHFWLTRSVARCMGISLSEAMAENKLSPYDYAQMVTRCRGAACNEHCQIWLAAQQAQAATAPEFCVNAEVLNSLT</sequence>
<dbReference type="OrthoDB" id="7859249at2"/>
<evidence type="ECO:0000313" key="3">
    <source>
        <dbReference type="Proteomes" id="UP000183400"/>
    </source>
</evidence>
<dbReference type="STRING" id="985054.SAMN05444358_1011512"/>
<dbReference type="EMBL" id="FNNP01000001">
    <property type="protein sequence ID" value="SDW68996.1"/>
    <property type="molecule type" value="Genomic_DNA"/>
</dbReference>
<evidence type="ECO:0000313" key="2">
    <source>
        <dbReference type="EMBL" id="SDW68996.1"/>
    </source>
</evidence>
<dbReference type="AlphaFoldDB" id="A0A1H2VKZ2"/>
<evidence type="ECO:0000259" key="1">
    <source>
        <dbReference type="Pfam" id="PF20056"/>
    </source>
</evidence>
<gene>
    <name evidence="2" type="ORF">SAMN05444358_1011512</name>
</gene>
<proteinExistence type="predicted"/>
<organism evidence="2 3">
    <name type="scientific">Ruegeria halocynthiae</name>
    <dbReference type="NCBI Taxonomy" id="985054"/>
    <lineage>
        <taxon>Bacteria</taxon>
        <taxon>Pseudomonadati</taxon>
        <taxon>Pseudomonadota</taxon>
        <taxon>Alphaproteobacteria</taxon>
        <taxon>Rhodobacterales</taxon>
        <taxon>Roseobacteraceae</taxon>
        <taxon>Ruegeria</taxon>
    </lineage>
</organism>
<feature type="domain" description="DUF6455" evidence="1">
    <location>
        <begin position="5"/>
        <end position="84"/>
    </location>
</feature>
<keyword evidence="3" id="KW-1185">Reference proteome</keyword>
<dbReference type="Proteomes" id="UP000183400">
    <property type="component" value="Unassembled WGS sequence"/>
</dbReference>
<reference evidence="3" key="1">
    <citation type="submission" date="2016-10" db="EMBL/GenBank/DDBJ databases">
        <authorList>
            <person name="Varghese N."/>
            <person name="Submissions S."/>
        </authorList>
    </citation>
    <scope>NUCLEOTIDE SEQUENCE [LARGE SCALE GENOMIC DNA]</scope>
    <source>
        <strain evidence="3">DSM 27839</strain>
    </source>
</reference>
<name>A0A1H2VKZ2_9RHOB</name>